<dbReference type="Pfam" id="PF05691">
    <property type="entry name" value="Raffinose_syn"/>
    <property type="match status" value="1"/>
</dbReference>
<dbReference type="Gramene" id="OE9A036073T1">
    <property type="protein sequence ID" value="OE9A036073C1"/>
    <property type="gene ID" value="OE9A036073"/>
</dbReference>
<dbReference type="OrthoDB" id="785793at2759"/>
<evidence type="ECO:0000313" key="3">
    <source>
        <dbReference type="Proteomes" id="UP000594638"/>
    </source>
</evidence>
<dbReference type="InterPro" id="IPR008811">
    <property type="entry name" value="Glycosyl_hydrolases_36"/>
</dbReference>
<comment type="caution">
    <text evidence="2">The sequence shown here is derived from an EMBL/GenBank/DDBJ whole genome shotgun (WGS) entry which is preliminary data.</text>
</comment>
<dbReference type="EMBL" id="CACTIH010007509">
    <property type="protein sequence ID" value="CAA3014843.1"/>
    <property type="molecule type" value="Genomic_DNA"/>
</dbReference>
<keyword evidence="3" id="KW-1185">Reference proteome</keyword>
<dbReference type="PANTHER" id="PTHR31268">
    <property type="match status" value="1"/>
</dbReference>
<organism evidence="2 3">
    <name type="scientific">Olea europaea subsp. europaea</name>
    <dbReference type="NCBI Taxonomy" id="158383"/>
    <lineage>
        <taxon>Eukaryota</taxon>
        <taxon>Viridiplantae</taxon>
        <taxon>Streptophyta</taxon>
        <taxon>Embryophyta</taxon>
        <taxon>Tracheophyta</taxon>
        <taxon>Spermatophyta</taxon>
        <taxon>Magnoliopsida</taxon>
        <taxon>eudicotyledons</taxon>
        <taxon>Gunneridae</taxon>
        <taxon>Pentapetalae</taxon>
        <taxon>asterids</taxon>
        <taxon>lamiids</taxon>
        <taxon>Lamiales</taxon>
        <taxon>Oleaceae</taxon>
        <taxon>Oleeae</taxon>
        <taxon>Olea</taxon>
    </lineage>
</organism>
<accession>A0A8S0UD63</accession>
<evidence type="ECO:0000256" key="1">
    <source>
        <dbReference type="ARBA" id="ARBA00023277"/>
    </source>
</evidence>
<gene>
    <name evidence="2" type="ORF">OLEA9_A036073</name>
</gene>
<keyword evidence="1" id="KW-0119">Carbohydrate metabolism</keyword>
<dbReference type="PANTHER" id="PTHR31268:SF8">
    <property type="entry name" value="GALACTINOL--SUCROSE GALACTOSYLTRANSFERASE 4-RELATED"/>
    <property type="match status" value="1"/>
</dbReference>
<proteinExistence type="predicted"/>
<reference evidence="2 3" key="1">
    <citation type="submission" date="2019-12" db="EMBL/GenBank/DDBJ databases">
        <authorList>
            <person name="Alioto T."/>
            <person name="Alioto T."/>
            <person name="Gomez Garrido J."/>
        </authorList>
    </citation>
    <scope>NUCLEOTIDE SEQUENCE [LARGE SCALE GENOMIC DNA]</scope>
</reference>
<dbReference type="Proteomes" id="UP000594638">
    <property type="component" value="Unassembled WGS sequence"/>
</dbReference>
<dbReference type="AlphaFoldDB" id="A0A8S0UD63"/>
<name>A0A8S0UD63_OLEEU</name>
<protein>
    <submittedName>
        <fullName evidence="2">Stachyose synthase</fullName>
    </submittedName>
</protein>
<evidence type="ECO:0000313" key="2">
    <source>
        <dbReference type="EMBL" id="CAA3014843.1"/>
    </source>
</evidence>
<sequence length="118" mass="13157">MLNGIRRRKQLKWESEDDKLLVIMCNSKAIPITLQPFIFEIFSFVPIKKLSLAVKFAPVGLTNMFNSEGTIEGLVYSETSVGIELKGEGNFSAYSSISPKKCYLNGAEVGFNWSENGK</sequence>